<dbReference type="EMBL" id="CAKKNE010000006">
    <property type="protein sequence ID" value="CAH0379220.1"/>
    <property type="molecule type" value="Genomic_DNA"/>
</dbReference>
<dbReference type="InterPro" id="IPR036322">
    <property type="entry name" value="WD40_repeat_dom_sf"/>
</dbReference>
<keyword evidence="6" id="KW-0966">Cell projection</keyword>
<dbReference type="Pfam" id="PF00400">
    <property type="entry name" value="WD40"/>
    <property type="match status" value="5"/>
</dbReference>
<dbReference type="Proteomes" id="UP000789595">
    <property type="component" value="Unassembled WGS sequence"/>
</dbReference>
<reference evidence="11" key="2">
    <citation type="submission" date="2021-11" db="EMBL/GenBank/DDBJ databases">
        <authorList>
            <consortium name="Genoscope - CEA"/>
            <person name="William W."/>
        </authorList>
    </citation>
    <scope>NUCLEOTIDE SEQUENCE</scope>
</reference>
<dbReference type="InterPro" id="IPR015943">
    <property type="entry name" value="WD40/YVTN_repeat-like_dom_sf"/>
</dbReference>
<evidence type="ECO:0000313" key="12">
    <source>
        <dbReference type="Proteomes" id="UP000789595"/>
    </source>
</evidence>
<name>A0A7S3ZV62_9STRA</name>
<evidence type="ECO:0000313" key="11">
    <source>
        <dbReference type="EMBL" id="CAH0379220.1"/>
    </source>
</evidence>
<evidence type="ECO:0000256" key="6">
    <source>
        <dbReference type="ARBA" id="ARBA00022846"/>
    </source>
</evidence>
<evidence type="ECO:0000256" key="2">
    <source>
        <dbReference type="ARBA" id="ARBA00004496"/>
    </source>
</evidence>
<dbReference type="SUPFAM" id="SSF50978">
    <property type="entry name" value="WD40 repeat-like"/>
    <property type="match status" value="2"/>
</dbReference>
<evidence type="ECO:0000256" key="7">
    <source>
        <dbReference type="ARBA" id="ARBA00029456"/>
    </source>
</evidence>
<dbReference type="PANTHER" id="PTHR13720:SF14">
    <property type="entry name" value="CILIA- AND FLAGELLA-ASSOCIATED PROTEIN 52"/>
    <property type="match status" value="1"/>
</dbReference>
<dbReference type="InterPro" id="IPR050630">
    <property type="entry name" value="WD_repeat_EMAP"/>
</dbReference>
<dbReference type="PRINTS" id="PR00320">
    <property type="entry name" value="GPROTEINBRPT"/>
</dbReference>
<evidence type="ECO:0000256" key="5">
    <source>
        <dbReference type="ARBA" id="ARBA00022737"/>
    </source>
</evidence>
<evidence type="ECO:0000256" key="8">
    <source>
        <dbReference type="ARBA" id="ARBA00029552"/>
    </source>
</evidence>
<evidence type="ECO:0000313" key="10">
    <source>
        <dbReference type="EMBL" id="CAE0695108.1"/>
    </source>
</evidence>
<dbReference type="PANTHER" id="PTHR13720">
    <property type="entry name" value="WD-40 REPEAT PROTEIN"/>
    <property type="match status" value="1"/>
</dbReference>
<comment type="subcellular location">
    <subcellularLocation>
        <location evidence="1">Cell projection</location>
        <location evidence="1">Cilium</location>
        <location evidence="1">Flagellum</location>
    </subcellularLocation>
    <subcellularLocation>
        <location evidence="2">Cytoplasm</location>
    </subcellularLocation>
</comment>
<dbReference type="EMBL" id="HBIW01012283">
    <property type="protein sequence ID" value="CAE0695108.1"/>
    <property type="molecule type" value="Transcribed_RNA"/>
</dbReference>
<dbReference type="AlphaFoldDB" id="A0A7S3ZV62"/>
<dbReference type="InterPro" id="IPR020472">
    <property type="entry name" value="WD40_PAC1"/>
</dbReference>
<dbReference type="GO" id="GO:0005930">
    <property type="term" value="C:axoneme"/>
    <property type="evidence" value="ECO:0007669"/>
    <property type="project" value="UniProtKB-ARBA"/>
</dbReference>
<dbReference type="Gene3D" id="2.130.10.10">
    <property type="entry name" value="YVTN repeat-like/Quinoprotein amine dehydrogenase"/>
    <property type="match status" value="4"/>
</dbReference>
<organism evidence="10">
    <name type="scientific">Pelagomonas calceolata</name>
    <dbReference type="NCBI Taxonomy" id="35677"/>
    <lineage>
        <taxon>Eukaryota</taxon>
        <taxon>Sar</taxon>
        <taxon>Stramenopiles</taxon>
        <taxon>Ochrophyta</taxon>
        <taxon>Pelagophyceae</taxon>
        <taxon>Pelagomonadales</taxon>
        <taxon>Pelagomonadaceae</taxon>
        <taxon>Pelagomonas</taxon>
    </lineage>
</organism>
<keyword evidence="3" id="KW-0963">Cytoplasm</keyword>
<feature type="repeat" description="WD" evidence="9">
    <location>
        <begin position="586"/>
        <end position="627"/>
    </location>
</feature>
<keyword evidence="12" id="KW-1185">Reference proteome</keyword>
<comment type="similarity">
    <text evidence="7">Belongs to the CFAP52 family.</text>
</comment>
<proteinExistence type="inferred from homology"/>
<feature type="repeat" description="WD" evidence="9">
    <location>
        <begin position="628"/>
        <end position="659"/>
    </location>
</feature>
<gene>
    <name evidence="10" type="ORF">PCAL00307_LOCUS10544</name>
    <name evidence="11" type="ORF">PECAL_6P08220</name>
</gene>
<dbReference type="SMART" id="SM00320">
    <property type="entry name" value="WD40"/>
    <property type="match status" value="12"/>
</dbReference>
<reference evidence="10" key="1">
    <citation type="submission" date="2021-01" db="EMBL/GenBank/DDBJ databases">
        <authorList>
            <person name="Corre E."/>
            <person name="Pelletier E."/>
            <person name="Niang G."/>
            <person name="Scheremetjew M."/>
            <person name="Finn R."/>
            <person name="Kale V."/>
            <person name="Holt S."/>
            <person name="Cochrane G."/>
            <person name="Meng A."/>
            <person name="Brown T."/>
            <person name="Cohen L."/>
        </authorList>
    </citation>
    <scope>NUCLEOTIDE SEQUENCE</scope>
    <source>
        <strain evidence="10">CCMP1756</strain>
    </source>
</reference>
<keyword evidence="5" id="KW-0677">Repeat</keyword>
<evidence type="ECO:0000256" key="1">
    <source>
        <dbReference type="ARBA" id="ARBA00004230"/>
    </source>
</evidence>
<keyword evidence="6" id="KW-0282">Flagellum</keyword>
<protein>
    <recommendedName>
        <fullName evidence="8">Cilia- and flagella-associated protein 52</fullName>
    </recommendedName>
</protein>
<evidence type="ECO:0000256" key="9">
    <source>
        <dbReference type="PROSITE-ProRule" id="PRU00221"/>
    </source>
</evidence>
<dbReference type="GO" id="GO:0031514">
    <property type="term" value="C:motile cilium"/>
    <property type="evidence" value="ECO:0007669"/>
    <property type="project" value="UniProtKB-SubCell"/>
</dbReference>
<dbReference type="OrthoDB" id="6252103at2759"/>
<keyword evidence="6" id="KW-0969">Cilium</keyword>
<dbReference type="PROSITE" id="PS50294">
    <property type="entry name" value="WD_REPEATS_REGION"/>
    <property type="match status" value="2"/>
</dbReference>
<dbReference type="InterPro" id="IPR001680">
    <property type="entry name" value="WD40_rpt"/>
</dbReference>
<sequence>MPQDNITTLEPTACLGFNGTVPNGLVAVEVDDEAFVAYPLGGMVVVQHATRRDGVCFLRGHTEDVTCVAASNDGRVLCTGQDAPLGVASPAVLWDLEDACDRILRPREDAEPPKPLKILNQHVSGVRAVGFNCDDSILFTMGARDDNKICLWEMPTAEPKVCVRAALDTARCGAFLRNDPFRLVTGGKAHVKVWRIEPGTYKVHDMDVKVGKLIRVVDCVTISGDDNYALCGTQSGEVIQVNINRDPIKDYNEPDAIVPKLVQVSRGRHSGGVKAICCLPGASKDNVDVVCAGGGDGSLTFYSPDLRQFKRWACDVDGPVTSLSATSREGKLSGYAVGTSTGNRYTLAIGGTPKLRGTSHVGAVFDVCYPAYSSRVFATCAVEDIRVWDARSKSELVRIRVPNLECRAIAITASGATLVSGWSDGKVRAFGPETGKLTWVMADAHDLNNNGGPMDCTALEVVPEGMAEDPSSDEPWRLLSGGVDGRVRVWRVTRQHRAMLSSTKEHRGAVTCLKVTSDLRQFISASTDGNCLVWDLRRYTRVANLFEATCYRSCFYLPDASQIVTTGSNCKVTFWEAVGCDAIREVRGGPVEMTALACSTSGNHFVSGSRDSRLRLWDYDGGIYVAEGAAHSGAINKVAMAPNQRVCVTAGSEGGVMLWPLPDEVAGPDEDDE</sequence>
<dbReference type="PROSITE" id="PS50082">
    <property type="entry name" value="WD_REPEATS_2"/>
    <property type="match status" value="3"/>
</dbReference>
<evidence type="ECO:0000256" key="4">
    <source>
        <dbReference type="ARBA" id="ARBA00022574"/>
    </source>
</evidence>
<feature type="repeat" description="WD" evidence="9">
    <location>
        <begin position="503"/>
        <end position="544"/>
    </location>
</feature>
<keyword evidence="4 9" id="KW-0853">WD repeat</keyword>
<accession>A0A7S3ZV62</accession>
<evidence type="ECO:0000256" key="3">
    <source>
        <dbReference type="ARBA" id="ARBA00022490"/>
    </source>
</evidence>